<dbReference type="SMART" id="SM00458">
    <property type="entry name" value="RICIN"/>
    <property type="match status" value="1"/>
</dbReference>
<evidence type="ECO:0000313" key="4">
    <source>
        <dbReference type="Proteomes" id="UP001156441"/>
    </source>
</evidence>
<dbReference type="Pfam" id="PF00652">
    <property type="entry name" value="Ricin_B_lectin"/>
    <property type="match status" value="1"/>
</dbReference>
<keyword evidence="1" id="KW-0732">Signal</keyword>
<evidence type="ECO:0000313" key="3">
    <source>
        <dbReference type="EMBL" id="MCT2585337.1"/>
    </source>
</evidence>
<reference evidence="3 4" key="1">
    <citation type="submission" date="2021-02" db="EMBL/GenBank/DDBJ databases">
        <title>Actinophytocola xerophila sp. nov., isolated from soil of cotton cropping field.</title>
        <authorList>
            <person name="Huang R."/>
            <person name="Chen X."/>
            <person name="Ge X."/>
            <person name="Liu W."/>
        </authorList>
    </citation>
    <scope>NUCLEOTIDE SEQUENCE [LARGE SCALE GENOMIC DNA]</scope>
    <source>
        <strain evidence="3 4">S1-96</strain>
    </source>
</reference>
<dbReference type="SUPFAM" id="SSF50370">
    <property type="entry name" value="Ricin B-like lectins"/>
    <property type="match status" value="1"/>
</dbReference>
<keyword evidence="4" id="KW-1185">Reference proteome</keyword>
<dbReference type="PANTHER" id="PTHR40469:SF2">
    <property type="entry name" value="GALACTOSE-BINDING DOMAIN-LIKE SUPERFAMILY PROTEIN"/>
    <property type="match status" value="1"/>
</dbReference>
<feature type="chain" id="PRO_5047372001" evidence="1">
    <location>
        <begin position="29"/>
        <end position="424"/>
    </location>
</feature>
<protein>
    <submittedName>
        <fullName evidence="3">RICIN domain-containing protein</fullName>
    </submittedName>
</protein>
<evidence type="ECO:0000259" key="2">
    <source>
        <dbReference type="SMART" id="SM00458"/>
    </source>
</evidence>
<dbReference type="InterPro" id="IPR000772">
    <property type="entry name" value="Ricin_B_lectin"/>
</dbReference>
<feature type="domain" description="Ricin B lectin" evidence="2">
    <location>
        <begin position="298"/>
        <end position="423"/>
    </location>
</feature>
<proteinExistence type="predicted"/>
<gene>
    <name evidence="3" type="ORF">JT362_19650</name>
</gene>
<dbReference type="Gene3D" id="2.80.10.50">
    <property type="match status" value="1"/>
</dbReference>
<feature type="signal peptide" evidence="1">
    <location>
        <begin position="1"/>
        <end position="28"/>
    </location>
</feature>
<comment type="caution">
    <text evidence="3">The sequence shown here is derived from an EMBL/GenBank/DDBJ whole genome shotgun (WGS) entry which is preliminary data.</text>
</comment>
<dbReference type="PROSITE" id="PS50231">
    <property type="entry name" value="RICIN_B_LECTIN"/>
    <property type="match status" value="1"/>
</dbReference>
<accession>A0ABT2JBU6</accession>
<dbReference type="EMBL" id="JAFFZE010000015">
    <property type="protein sequence ID" value="MCT2585337.1"/>
    <property type="molecule type" value="Genomic_DNA"/>
</dbReference>
<dbReference type="PANTHER" id="PTHR40469">
    <property type="entry name" value="SECRETED GLYCOSYL HYDROLASE"/>
    <property type="match status" value="1"/>
</dbReference>
<organism evidence="3 4">
    <name type="scientific">Actinophytocola gossypii</name>
    <dbReference type="NCBI Taxonomy" id="2812003"/>
    <lineage>
        <taxon>Bacteria</taxon>
        <taxon>Bacillati</taxon>
        <taxon>Actinomycetota</taxon>
        <taxon>Actinomycetes</taxon>
        <taxon>Pseudonocardiales</taxon>
        <taxon>Pseudonocardiaceae</taxon>
    </lineage>
</organism>
<dbReference type="Proteomes" id="UP001156441">
    <property type="component" value="Unassembled WGS sequence"/>
</dbReference>
<name>A0ABT2JBU6_9PSEU</name>
<evidence type="ECO:0000256" key="1">
    <source>
        <dbReference type="SAM" id="SignalP"/>
    </source>
</evidence>
<sequence length="424" mass="44378">MSRLRVALTGAALLAGALVLTAPGAAGAPGPDDTEWLPESYRTPSTLATDVAPRAVVCDGDGVSGRRVQTLYVRGDGQPDRYDQFVGTFQNFAGQIDDAFVEAAGRLGGGVRHVRYVHDSACLPVVDNVTVPQSAMGSVDSITDAIQARGYDRGDRKYLVWYDADGCGLAFGNGGNDSPGADNPYNGGPHYAMLGTGCWSWQASAHELLHTIGAVRSSAPNATSFGHCWDDEDIMCYDDGGIPNPPGSLQPVCPGAPENQLDCNGDDYFHTNPPAGSYLATHWNVANSLYLIRSGSTNPVGAITGIGGKCVDVASSNTADGTAIQLWTCNGTGAQRWTVAGETLRALGKCMDVRFSGTANGTPVQLWGCNGTGAQVWQRTADGQLRNPQSGRCLDASGGASADGTRLVIWDCAASTSQRWQLPS</sequence>
<dbReference type="InterPro" id="IPR035992">
    <property type="entry name" value="Ricin_B-like_lectins"/>
</dbReference>
<dbReference type="CDD" id="cd23451">
    <property type="entry name" value="beta-trefoil_Ricin_laminarinase"/>
    <property type="match status" value="1"/>
</dbReference>